<gene>
    <name evidence="8" type="ORF">E5355_18060</name>
</gene>
<dbReference type="GO" id="GO:0005886">
    <property type="term" value="C:plasma membrane"/>
    <property type="evidence" value="ECO:0007669"/>
    <property type="project" value="UniProtKB-SubCell"/>
</dbReference>
<evidence type="ECO:0000256" key="5">
    <source>
        <dbReference type="ARBA" id="ARBA00022989"/>
    </source>
</evidence>
<feature type="transmembrane region" description="Helical" evidence="7">
    <location>
        <begin position="216"/>
        <end position="235"/>
    </location>
</feature>
<dbReference type="PANTHER" id="PTHR30250:SF10">
    <property type="entry name" value="LIPOPOLYSACCHARIDE BIOSYNTHESIS PROTEIN WZXC"/>
    <property type="match status" value="1"/>
</dbReference>
<evidence type="ECO:0000256" key="1">
    <source>
        <dbReference type="ARBA" id="ARBA00004651"/>
    </source>
</evidence>
<dbReference type="PANTHER" id="PTHR30250">
    <property type="entry name" value="PST FAMILY PREDICTED COLANIC ACID TRANSPORTER"/>
    <property type="match status" value="1"/>
</dbReference>
<evidence type="ECO:0000313" key="9">
    <source>
        <dbReference type="Proteomes" id="UP000310532"/>
    </source>
</evidence>
<evidence type="ECO:0000313" key="8">
    <source>
        <dbReference type="EMBL" id="TGX98786.1"/>
    </source>
</evidence>
<feature type="transmembrane region" description="Helical" evidence="7">
    <location>
        <begin position="289"/>
        <end position="316"/>
    </location>
</feature>
<keyword evidence="4 7" id="KW-0812">Transmembrane</keyword>
<keyword evidence="5 7" id="KW-1133">Transmembrane helix</keyword>
<feature type="transmembrane region" description="Helical" evidence="7">
    <location>
        <begin position="366"/>
        <end position="395"/>
    </location>
</feature>
<proteinExistence type="inferred from homology"/>
<reference evidence="8 9" key="1">
    <citation type="submission" date="2019-04" db="EMBL/GenBank/DDBJ databases">
        <title>Microbes associate with the intestines of laboratory mice.</title>
        <authorList>
            <person name="Navarre W."/>
            <person name="Wong E."/>
            <person name="Huang K."/>
            <person name="Tropini C."/>
            <person name="Ng K."/>
            <person name="Yu B."/>
        </authorList>
    </citation>
    <scope>NUCLEOTIDE SEQUENCE [LARGE SCALE GENOMIC DNA]</scope>
    <source>
        <strain evidence="8 9">NM69_E16B</strain>
    </source>
</reference>
<feature type="transmembrane region" description="Helical" evidence="7">
    <location>
        <begin position="323"/>
        <end position="346"/>
    </location>
</feature>
<comment type="caution">
    <text evidence="8">The sequence shown here is derived from an EMBL/GenBank/DDBJ whole genome shotgun (WGS) entry which is preliminary data.</text>
</comment>
<dbReference type="CDD" id="cd13127">
    <property type="entry name" value="MATE_tuaB_like"/>
    <property type="match status" value="1"/>
</dbReference>
<feature type="transmembrane region" description="Helical" evidence="7">
    <location>
        <begin position="151"/>
        <end position="169"/>
    </location>
</feature>
<feature type="transmembrane region" description="Helical" evidence="7">
    <location>
        <begin position="440"/>
        <end position="460"/>
    </location>
</feature>
<evidence type="ECO:0000256" key="4">
    <source>
        <dbReference type="ARBA" id="ARBA00022692"/>
    </source>
</evidence>
<dbReference type="Pfam" id="PF13440">
    <property type="entry name" value="Polysacc_synt_3"/>
    <property type="match status" value="1"/>
</dbReference>
<feature type="transmembrane region" description="Helical" evidence="7">
    <location>
        <begin position="175"/>
        <end position="195"/>
    </location>
</feature>
<dbReference type="InterPro" id="IPR050833">
    <property type="entry name" value="Poly_Biosynth_Transport"/>
</dbReference>
<organism evidence="8 9">
    <name type="scientific">Bacteroides muris</name>
    <name type="common">ex Afrizal et al. 2022</name>
    <dbReference type="NCBI Taxonomy" id="2516960"/>
    <lineage>
        <taxon>Bacteria</taxon>
        <taxon>Pseudomonadati</taxon>
        <taxon>Bacteroidota</taxon>
        <taxon>Bacteroidia</taxon>
        <taxon>Bacteroidales</taxon>
        <taxon>Bacteroidaceae</taxon>
        <taxon>Bacteroides</taxon>
    </lineage>
</organism>
<keyword evidence="9" id="KW-1185">Reference proteome</keyword>
<feature type="transmembrane region" description="Helical" evidence="7">
    <location>
        <begin position="45"/>
        <end position="69"/>
    </location>
</feature>
<evidence type="ECO:0000256" key="3">
    <source>
        <dbReference type="ARBA" id="ARBA00022475"/>
    </source>
</evidence>
<dbReference type="Proteomes" id="UP000310532">
    <property type="component" value="Unassembled WGS sequence"/>
</dbReference>
<feature type="transmembrane region" description="Helical" evidence="7">
    <location>
        <begin position="81"/>
        <end position="105"/>
    </location>
</feature>
<dbReference type="EMBL" id="SRYZ01000073">
    <property type="protein sequence ID" value="TGX98786.1"/>
    <property type="molecule type" value="Genomic_DNA"/>
</dbReference>
<comment type="similarity">
    <text evidence="2">Belongs to the polysaccharide synthase family.</text>
</comment>
<comment type="subcellular location">
    <subcellularLocation>
        <location evidence="1">Cell membrane</location>
        <topology evidence="1">Multi-pass membrane protein</topology>
    </subcellularLocation>
</comment>
<feature type="transmembrane region" description="Helical" evidence="7">
    <location>
        <begin position="111"/>
        <end position="130"/>
    </location>
</feature>
<name>A0A4S2AD60_9BACE</name>
<feature type="transmembrane region" description="Helical" evidence="7">
    <location>
        <begin position="21"/>
        <end position="39"/>
    </location>
</feature>
<evidence type="ECO:0000256" key="7">
    <source>
        <dbReference type="SAM" id="Phobius"/>
    </source>
</evidence>
<evidence type="ECO:0000256" key="6">
    <source>
        <dbReference type="ARBA" id="ARBA00023136"/>
    </source>
</evidence>
<keyword evidence="6 7" id="KW-0472">Membrane</keyword>
<accession>A0A4S2AD60</accession>
<keyword evidence="3" id="KW-1003">Cell membrane</keyword>
<protein>
    <submittedName>
        <fullName evidence="8">Lipopolysaccharide biosynthesis protein</fullName>
    </submittedName>
</protein>
<dbReference type="AlphaFoldDB" id="A0A4S2AD60"/>
<feature type="transmembrane region" description="Helical" evidence="7">
    <location>
        <begin position="416"/>
        <end position="434"/>
    </location>
</feature>
<evidence type="ECO:0000256" key="2">
    <source>
        <dbReference type="ARBA" id="ARBA00007430"/>
    </source>
</evidence>
<sequence length="478" mass="53808">MSVSLKSQTVHGVVWSFIERFSVQIVQFVLGIIIARLLSPDEYGLIGMLAIFISISQVFIDGGFSTALIQRQDRDEVDFSTVFYINLAISFFCYFLLFCGAPLIASFYNQPLLIAITRVYSITLVINSLAAVNKVKLVIALDFKTQSKISFGAACISGLIGALCAWKGLGVWALVIQMFISSLVNVFLSFYYVKWFPSWIFSLSSFNKLFSFGSKLLIASLISNVYTNLYTLVIGKKFSTFSLGLYSRADQFAQFTSSNIAGILSRVSFPILSQIQNDDERLINVYKKYIQMSALIVFPLILGLCGIAKPLILLLLTETWIDCVLLLQILCFSYLWNCVVTVNLNLLNVKGRSDLVLKLEIVKKSIAFIILAISLFFNLVVICIGLVVYSFIALYMNTYYTKKLLNYGFKMQLKELLPYLLLALLIMCEALFFSCYISNSLLSIVISLIVCPVTYIVICYKTRLDAFVELENMIKKSN</sequence>